<name>A0A0N7M805_9RHOB</name>
<keyword evidence="1" id="KW-0812">Transmembrane</keyword>
<dbReference type="Proteomes" id="UP000051870">
    <property type="component" value="Unassembled WGS sequence"/>
</dbReference>
<dbReference type="STRING" id="1715693.PH7735_00045"/>
<keyword evidence="3" id="KW-1185">Reference proteome</keyword>
<feature type="transmembrane region" description="Helical" evidence="1">
    <location>
        <begin position="7"/>
        <end position="31"/>
    </location>
</feature>
<feature type="transmembrane region" description="Helical" evidence="1">
    <location>
        <begin position="70"/>
        <end position="90"/>
    </location>
</feature>
<protein>
    <recommendedName>
        <fullName evidence="4">DUF1499 domain-containing protein</fullName>
    </recommendedName>
</protein>
<reference evidence="3" key="1">
    <citation type="submission" date="2015-09" db="EMBL/GenBank/DDBJ databases">
        <authorList>
            <person name="Rodrigo-Torres Lidia"/>
            <person name="Arahal R.David."/>
        </authorList>
    </citation>
    <scope>NUCLEOTIDE SEQUENCE [LARGE SCALE GENOMIC DNA]</scope>
    <source>
        <strain evidence="3">CECT 7735</strain>
    </source>
</reference>
<dbReference type="AlphaFoldDB" id="A0A0N7M805"/>
<keyword evidence="1" id="KW-1133">Transmembrane helix</keyword>
<evidence type="ECO:0000313" key="2">
    <source>
        <dbReference type="EMBL" id="CUJ81617.1"/>
    </source>
</evidence>
<evidence type="ECO:0008006" key="4">
    <source>
        <dbReference type="Google" id="ProtNLM"/>
    </source>
</evidence>
<sequence length="241" mass="25773">MKYVGRIAIFAALAGIAAVAVVLLGTRLGLWQPIVGFGLYRTYFNPMGAIIAGLGLVAILVHLKRKEPRGVLAGAIAALIGAACLAPLIIGTLNPPLRAPPIHDISTDTLNPPLFEMIDETRAGAKNTLVYGGPELAAAQAAGYPDIMPLDTDLSPDNAFARALDVAKEMKWDVMAYDTARRRLEAVARTSVFYFADDVVLVVSPAGQGSRVDMRSVSRIGRSDQGVNAARIREFQQKFTN</sequence>
<dbReference type="InterPro" id="IPR010865">
    <property type="entry name" value="DUF1499"/>
</dbReference>
<evidence type="ECO:0000313" key="3">
    <source>
        <dbReference type="Proteomes" id="UP000051870"/>
    </source>
</evidence>
<organism evidence="2 3">
    <name type="scientific">Shimia thalassica</name>
    <dbReference type="NCBI Taxonomy" id="1715693"/>
    <lineage>
        <taxon>Bacteria</taxon>
        <taxon>Pseudomonadati</taxon>
        <taxon>Pseudomonadota</taxon>
        <taxon>Alphaproteobacteria</taxon>
        <taxon>Rhodobacterales</taxon>
        <taxon>Roseobacteraceae</taxon>
    </lineage>
</organism>
<accession>A0A0N7M805</accession>
<feature type="transmembrane region" description="Helical" evidence="1">
    <location>
        <begin position="43"/>
        <end position="63"/>
    </location>
</feature>
<dbReference type="RefSeq" id="WP_058309335.1">
    <property type="nucleotide sequence ID" value="NZ_CYTW01000001.1"/>
</dbReference>
<dbReference type="Pfam" id="PF07386">
    <property type="entry name" value="DUF1499"/>
    <property type="match status" value="1"/>
</dbReference>
<evidence type="ECO:0000256" key="1">
    <source>
        <dbReference type="SAM" id="Phobius"/>
    </source>
</evidence>
<dbReference type="EMBL" id="CYTW01000001">
    <property type="protein sequence ID" value="CUJ81617.1"/>
    <property type="molecule type" value="Genomic_DNA"/>
</dbReference>
<gene>
    <name evidence="2" type="ORF">PH7735_00045</name>
</gene>
<proteinExistence type="predicted"/>
<dbReference type="GeneID" id="83879149"/>
<keyword evidence="1" id="KW-0472">Membrane</keyword>